<dbReference type="CDD" id="cd07042">
    <property type="entry name" value="STAS_SulP_like_sulfate_transporter"/>
    <property type="match status" value="1"/>
</dbReference>
<sequence>MDELSNYLSRTISISQYLPILRWGRDYDKVKLIDDSMAAVIVAIMLVPQALALALIAGLPPQAGLYASIFGLSIYALFGTSNTLSVGPVAVLSLMTAAALGKLGLSDPSQLVVAALTLAFLSGLFLLLLGLMRLGFMANFLSHPVISAFITASAIIIGLSQIQHLLGTTSSGQNIIELLTSLAGSMDEINWITLGLGLGSIAIIIWCRTGLASLLTNMGFGGRLVTSISRSGPVVVALLTGLLCYVFRLDQQGVQLLGVVPAGLPGLTVPDFSLDLIRNLFWSAILLSIIGFVESISVAQTLAAKRREQIALDQELIGLGAANIAVAFSGGFPVCGGFSRSVVNFDAGAATPAAGLLTAVLIACVALLFTPLLYWLPKVALASIILVAVYPLLDFSTLGKSWQYSKADFVAVSITLFLTLLVGVEIGIASGVLASISMHLYKTSQPHVAVIGRVAGTEHFRNVERHDVETCDNILSIRIDESLYFANTRFLEELIFGLMAKKPKLEHVILMCTAVNAIDMSALQTLEKINQTLSEIGIKLHLSEVKGPIMDKLVKTTLFANLSGSNYLSHNLAVEDLKDQELPLSGL</sequence>
<evidence type="ECO:0000313" key="8">
    <source>
        <dbReference type="Proteomes" id="UP000218767"/>
    </source>
</evidence>
<feature type="transmembrane region" description="Helical" evidence="5">
    <location>
        <begin position="144"/>
        <end position="162"/>
    </location>
</feature>
<keyword evidence="3 5" id="KW-1133">Transmembrane helix</keyword>
<evidence type="ECO:0000313" key="7">
    <source>
        <dbReference type="EMBL" id="PCI74635.1"/>
    </source>
</evidence>
<dbReference type="SUPFAM" id="SSF52091">
    <property type="entry name" value="SpoIIaa-like"/>
    <property type="match status" value="1"/>
</dbReference>
<evidence type="ECO:0000256" key="4">
    <source>
        <dbReference type="ARBA" id="ARBA00023136"/>
    </source>
</evidence>
<dbReference type="Proteomes" id="UP000218767">
    <property type="component" value="Unassembled WGS sequence"/>
</dbReference>
<evidence type="ECO:0000259" key="6">
    <source>
        <dbReference type="PROSITE" id="PS50801"/>
    </source>
</evidence>
<dbReference type="PANTHER" id="PTHR11814">
    <property type="entry name" value="SULFATE TRANSPORTER"/>
    <property type="match status" value="1"/>
</dbReference>
<feature type="transmembrane region" description="Helical" evidence="5">
    <location>
        <begin position="189"/>
        <end position="207"/>
    </location>
</feature>
<dbReference type="GO" id="GO:0016020">
    <property type="term" value="C:membrane"/>
    <property type="evidence" value="ECO:0007669"/>
    <property type="project" value="UniProtKB-SubCell"/>
</dbReference>
<feature type="transmembrane region" description="Helical" evidence="5">
    <location>
        <begin position="379"/>
        <end position="398"/>
    </location>
</feature>
<protein>
    <submittedName>
        <fullName evidence="7">Sodium-independent anion transporter</fullName>
    </submittedName>
</protein>
<dbReference type="PROSITE" id="PS50801">
    <property type="entry name" value="STAS"/>
    <property type="match status" value="1"/>
</dbReference>
<proteinExistence type="predicted"/>
<gene>
    <name evidence="7" type="ORF">COB20_14990</name>
</gene>
<comment type="caution">
    <text evidence="7">The sequence shown here is derived from an EMBL/GenBank/DDBJ whole genome shotgun (WGS) entry which is preliminary data.</text>
</comment>
<reference evidence="8" key="1">
    <citation type="submission" date="2017-08" db="EMBL/GenBank/DDBJ databases">
        <title>A dynamic microbial community with high functional redundancy inhabits the cold, oxic subseafloor aquifer.</title>
        <authorList>
            <person name="Tully B.J."/>
            <person name="Wheat C.G."/>
            <person name="Glazer B.T."/>
            <person name="Huber J.A."/>
        </authorList>
    </citation>
    <scope>NUCLEOTIDE SEQUENCE [LARGE SCALE GENOMIC DNA]</scope>
</reference>
<accession>A0A2A4WXT0</accession>
<feature type="transmembrane region" description="Helical" evidence="5">
    <location>
        <begin position="354"/>
        <end position="374"/>
    </location>
</feature>
<keyword evidence="4 5" id="KW-0472">Membrane</keyword>
<dbReference type="InterPro" id="IPR002645">
    <property type="entry name" value="STAS_dom"/>
</dbReference>
<dbReference type="InterPro" id="IPR036513">
    <property type="entry name" value="STAS_dom_sf"/>
</dbReference>
<feature type="transmembrane region" description="Helical" evidence="5">
    <location>
        <begin position="316"/>
        <end position="334"/>
    </location>
</feature>
<dbReference type="AlphaFoldDB" id="A0A2A4WXT0"/>
<feature type="transmembrane region" description="Helical" evidence="5">
    <location>
        <begin position="410"/>
        <end position="436"/>
    </location>
</feature>
<feature type="transmembrane region" description="Helical" evidence="5">
    <location>
        <begin position="228"/>
        <end position="248"/>
    </location>
</feature>
<dbReference type="GO" id="GO:0055085">
    <property type="term" value="P:transmembrane transport"/>
    <property type="evidence" value="ECO:0007669"/>
    <property type="project" value="InterPro"/>
</dbReference>
<dbReference type="Pfam" id="PF01740">
    <property type="entry name" value="STAS"/>
    <property type="match status" value="1"/>
</dbReference>
<dbReference type="Pfam" id="PF00916">
    <property type="entry name" value="Sulfate_transp"/>
    <property type="match status" value="1"/>
</dbReference>
<feature type="transmembrane region" description="Helical" evidence="5">
    <location>
        <begin position="37"/>
        <end position="57"/>
    </location>
</feature>
<dbReference type="InterPro" id="IPR011547">
    <property type="entry name" value="SLC26A/SulP_dom"/>
</dbReference>
<comment type="subcellular location">
    <subcellularLocation>
        <location evidence="1">Membrane</location>
        <topology evidence="1">Multi-pass membrane protein</topology>
    </subcellularLocation>
</comment>
<organism evidence="7 8">
    <name type="scientific">SAR86 cluster bacterium</name>
    <dbReference type="NCBI Taxonomy" id="2030880"/>
    <lineage>
        <taxon>Bacteria</taxon>
        <taxon>Pseudomonadati</taxon>
        <taxon>Pseudomonadota</taxon>
        <taxon>Gammaproteobacteria</taxon>
        <taxon>SAR86 cluster</taxon>
    </lineage>
</organism>
<feature type="transmembrane region" description="Helical" evidence="5">
    <location>
        <begin position="111"/>
        <end position="132"/>
    </location>
</feature>
<dbReference type="EMBL" id="NVUL01000100">
    <property type="protein sequence ID" value="PCI74635.1"/>
    <property type="molecule type" value="Genomic_DNA"/>
</dbReference>
<feature type="domain" description="STAS" evidence="6">
    <location>
        <begin position="464"/>
        <end position="558"/>
    </location>
</feature>
<evidence type="ECO:0000256" key="2">
    <source>
        <dbReference type="ARBA" id="ARBA00022692"/>
    </source>
</evidence>
<dbReference type="NCBIfam" id="TIGR00815">
    <property type="entry name" value="sulP"/>
    <property type="match status" value="1"/>
</dbReference>
<evidence type="ECO:0000256" key="3">
    <source>
        <dbReference type="ARBA" id="ARBA00022989"/>
    </source>
</evidence>
<keyword evidence="2 5" id="KW-0812">Transmembrane</keyword>
<evidence type="ECO:0000256" key="5">
    <source>
        <dbReference type="SAM" id="Phobius"/>
    </source>
</evidence>
<dbReference type="InterPro" id="IPR001902">
    <property type="entry name" value="SLC26A/SulP_fam"/>
</dbReference>
<dbReference type="Gene3D" id="3.30.750.24">
    <property type="entry name" value="STAS domain"/>
    <property type="match status" value="1"/>
</dbReference>
<name>A0A2A4WXT0_9GAMM</name>
<evidence type="ECO:0000256" key="1">
    <source>
        <dbReference type="ARBA" id="ARBA00004141"/>
    </source>
</evidence>
<feature type="transmembrane region" description="Helical" evidence="5">
    <location>
        <begin position="280"/>
        <end position="304"/>
    </location>
</feature>